<dbReference type="Proteomes" id="UP001500604">
    <property type="component" value="Unassembled WGS sequence"/>
</dbReference>
<keyword evidence="4" id="KW-0472">Membrane</keyword>
<sequence>MARTLPEKDDSKSNAQHHVKQVPPTANETLQRHAISPGIEKDRKRTWLETLHSLISEHQHYPTRARRRGLEGSITVNLSIDRSGYLMNAEIVEGKRVFHQPTLSAIKAALPLPPPNGPKHITLTINYRLKPAVSTL</sequence>
<dbReference type="Pfam" id="PF03544">
    <property type="entry name" value="TonB_C"/>
    <property type="match status" value="1"/>
</dbReference>
<evidence type="ECO:0000259" key="6">
    <source>
        <dbReference type="PROSITE" id="PS52015"/>
    </source>
</evidence>
<name>A0ABP8V1T0_9GAMM</name>
<evidence type="ECO:0000256" key="1">
    <source>
        <dbReference type="ARBA" id="ARBA00004167"/>
    </source>
</evidence>
<dbReference type="InterPro" id="IPR037682">
    <property type="entry name" value="TonB_C"/>
</dbReference>
<keyword evidence="2" id="KW-0812">Transmembrane</keyword>
<comment type="caution">
    <text evidence="7">The sequence shown here is derived from an EMBL/GenBank/DDBJ whole genome shotgun (WGS) entry which is preliminary data.</text>
</comment>
<keyword evidence="8" id="KW-1185">Reference proteome</keyword>
<dbReference type="NCBIfam" id="TIGR01352">
    <property type="entry name" value="tonB_Cterm"/>
    <property type="match status" value="1"/>
</dbReference>
<protein>
    <recommendedName>
        <fullName evidence="6">TonB C-terminal domain-containing protein</fullName>
    </recommendedName>
</protein>
<dbReference type="PROSITE" id="PS52015">
    <property type="entry name" value="TONB_CTD"/>
    <property type="match status" value="1"/>
</dbReference>
<evidence type="ECO:0000256" key="4">
    <source>
        <dbReference type="ARBA" id="ARBA00023136"/>
    </source>
</evidence>
<evidence type="ECO:0000313" key="7">
    <source>
        <dbReference type="EMBL" id="GAA4649519.1"/>
    </source>
</evidence>
<reference evidence="8" key="1">
    <citation type="journal article" date="2019" name="Int. J. Syst. Evol. Microbiol.">
        <title>The Global Catalogue of Microorganisms (GCM) 10K type strain sequencing project: providing services to taxonomists for standard genome sequencing and annotation.</title>
        <authorList>
            <consortium name="The Broad Institute Genomics Platform"/>
            <consortium name="The Broad Institute Genome Sequencing Center for Infectious Disease"/>
            <person name="Wu L."/>
            <person name="Ma J."/>
        </authorList>
    </citation>
    <scope>NUCLEOTIDE SEQUENCE [LARGE SCALE GENOMIC DNA]</scope>
    <source>
        <strain evidence="8">JCM 17805</strain>
    </source>
</reference>
<feature type="region of interest" description="Disordered" evidence="5">
    <location>
        <begin position="1"/>
        <end position="38"/>
    </location>
</feature>
<accession>A0ABP8V1T0</accession>
<feature type="compositionally biased region" description="Basic and acidic residues" evidence="5">
    <location>
        <begin position="1"/>
        <end position="12"/>
    </location>
</feature>
<proteinExistence type="predicted"/>
<feature type="domain" description="TonB C-terminal" evidence="6">
    <location>
        <begin position="46"/>
        <end position="136"/>
    </location>
</feature>
<evidence type="ECO:0000256" key="5">
    <source>
        <dbReference type="SAM" id="MobiDB-lite"/>
    </source>
</evidence>
<keyword evidence="3" id="KW-1133">Transmembrane helix</keyword>
<gene>
    <name evidence="7" type="ORF">GCM10023116_17930</name>
</gene>
<dbReference type="InterPro" id="IPR006260">
    <property type="entry name" value="TonB/TolA_C"/>
</dbReference>
<dbReference type="SUPFAM" id="SSF74653">
    <property type="entry name" value="TolA/TonB C-terminal domain"/>
    <property type="match status" value="1"/>
</dbReference>
<dbReference type="Gene3D" id="3.30.1150.10">
    <property type="match status" value="1"/>
</dbReference>
<evidence type="ECO:0000256" key="2">
    <source>
        <dbReference type="ARBA" id="ARBA00022692"/>
    </source>
</evidence>
<dbReference type="EMBL" id="BAABFL010000135">
    <property type="protein sequence ID" value="GAA4649519.1"/>
    <property type="molecule type" value="Genomic_DNA"/>
</dbReference>
<evidence type="ECO:0000313" key="8">
    <source>
        <dbReference type="Proteomes" id="UP001500604"/>
    </source>
</evidence>
<evidence type="ECO:0000256" key="3">
    <source>
        <dbReference type="ARBA" id="ARBA00022989"/>
    </source>
</evidence>
<comment type="subcellular location">
    <subcellularLocation>
        <location evidence="1">Membrane</location>
        <topology evidence="1">Single-pass membrane protein</topology>
    </subcellularLocation>
</comment>
<organism evidence="7 8">
    <name type="scientific">Kistimonas scapharcae</name>
    <dbReference type="NCBI Taxonomy" id="1036133"/>
    <lineage>
        <taxon>Bacteria</taxon>
        <taxon>Pseudomonadati</taxon>
        <taxon>Pseudomonadota</taxon>
        <taxon>Gammaproteobacteria</taxon>
        <taxon>Oceanospirillales</taxon>
        <taxon>Endozoicomonadaceae</taxon>
        <taxon>Kistimonas</taxon>
    </lineage>
</organism>